<proteinExistence type="inferred from homology"/>
<dbReference type="InterPro" id="IPR001753">
    <property type="entry name" value="Enoyl-CoA_hydra/iso"/>
</dbReference>
<dbReference type="RefSeq" id="XP_024668842.1">
    <property type="nucleotide sequence ID" value="XM_024817998.1"/>
</dbReference>
<organism evidence="8 9">
    <name type="scientific">Aspergillus candidus</name>
    <dbReference type="NCBI Taxonomy" id="41067"/>
    <lineage>
        <taxon>Eukaryota</taxon>
        <taxon>Fungi</taxon>
        <taxon>Dikarya</taxon>
        <taxon>Ascomycota</taxon>
        <taxon>Pezizomycotina</taxon>
        <taxon>Eurotiomycetes</taxon>
        <taxon>Eurotiomycetidae</taxon>
        <taxon>Eurotiales</taxon>
        <taxon>Aspergillaceae</taxon>
        <taxon>Aspergillus</taxon>
        <taxon>Aspergillus subgen. Circumdati</taxon>
    </lineage>
</organism>
<dbReference type="GO" id="GO:0006635">
    <property type="term" value="P:fatty acid beta-oxidation"/>
    <property type="evidence" value="ECO:0007669"/>
    <property type="project" value="TreeGrafter"/>
</dbReference>
<dbReference type="PROSITE" id="PS00166">
    <property type="entry name" value="ENOYL_COA_HYDRATASE"/>
    <property type="match status" value="1"/>
</dbReference>
<evidence type="ECO:0000256" key="7">
    <source>
        <dbReference type="RuleBase" id="RU003707"/>
    </source>
</evidence>
<comment type="pathway">
    <text evidence="2">Siderophore biosynthesis.</text>
</comment>
<dbReference type="STRING" id="41067.A0A2I2F2I3"/>
<dbReference type="GeneID" id="36525158"/>
<protein>
    <submittedName>
        <fullName evidence="8">Enoyl-CoA hydratase/isomerase family protein</fullName>
    </submittedName>
</protein>
<dbReference type="Gene3D" id="3.90.226.10">
    <property type="entry name" value="2-enoyl-CoA Hydratase, Chain A, domain 1"/>
    <property type="match status" value="1"/>
</dbReference>
<name>A0A2I2F2I3_ASPCN</name>
<dbReference type="Proteomes" id="UP000234585">
    <property type="component" value="Unassembled WGS sequence"/>
</dbReference>
<reference evidence="8 9" key="1">
    <citation type="submission" date="2017-12" db="EMBL/GenBank/DDBJ databases">
        <authorList>
            <consortium name="DOE Joint Genome Institute"/>
            <person name="Haridas S."/>
            <person name="Kjaerbolling I."/>
            <person name="Vesth T.C."/>
            <person name="Frisvad J.C."/>
            <person name="Nybo J.L."/>
            <person name="Theobald S."/>
            <person name="Kuo A."/>
            <person name="Bowyer P."/>
            <person name="Matsuda Y."/>
            <person name="Mondo S."/>
            <person name="Lyhne E.K."/>
            <person name="Kogle M.E."/>
            <person name="Clum A."/>
            <person name="Lipzen A."/>
            <person name="Salamov A."/>
            <person name="Ngan C.Y."/>
            <person name="Daum C."/>
            <person name="Chiniquy J."/>
            <person name="Barry K."/>
            <person name="LaButti K."/>
            <person name="Simmons B.A."/>
            <person name="Magnuson J.K."/>
            <person name="Mortensen U.H."/>
            <person name="Larsen T.O."/>
            <person name="Grigoriev I.V."/>
            <person name="Baker S.E."/>
            <person name="Andersen M.R."/>
            <person name="Nordberg H.P."/>
            <person name="Cantor M.N."/>
            <person name="Hua S.X."/>
        </authorList>
    </citation>
    <scope>NUCLEOTIDE SEQUENCE [LARGE SCALE GENOMIC DNA]</scope>
    <source>
        <strain evidence="8 9">CBS 102.13</strain>
    </source>
</reference>
<keyword evidence="9" id="KW-1185">Reference proteome</keyword>
<evidence type="ECO:0000256" key="6">
    <source>
        <dbReference type="ARBA" id="ARBA00023239"/>
    </source>
</evidence>
<evidence type="ECO:0000256" key="5">
    <source>
        <dbReference type="ARBA" id="ARBA00023235"/>
    </source>
</evidence>
<evidence type="ECO:0000256" key="1">
    <source>
        <dbReference type="ARBA" id="ARBA00004275"/>
    </source>
</evidence>
<dbReference type="FunFam" id="3.90.226.10:FF:000074">
    <property type="entry name" value="Enoyl-CoA hydratase (AFU_orthologue AFUA_2G10650)"/>
    <property type="match status" value="1"/>
</dbReference>
<dbReference type="AlphaFoldDB" id="A0A2I2F2I3"/>
<evidence type="ECO:0000256" key="2">
    <source>
        <dbReference type="ARBA" id="ARBA00004924"/>
    </source>
</evidence>
<dbReference type="CDD" id="cd06558">
    <property type="entry name" value="crotonase-like"/>
    <property type="match status" value="1"/>
</dbReference>
<dbReference type="Pfam" id="PF00378">
    <property type="entry name" value="ECH_1"/>
    <property type="match status" value="1"/>
</dbReference>
<dbReference type="InterPro" id="IPR029045">
    <property type="entry name" value="ClpP/crotonase-like_dom_sf"/>
</dbReference>
<evidence type="ECO:0000313" key="8">
    <source>
        <dbReference type="EMBL" id="PLB34830.1"/>
    </source>
</evidence>
<dbReference type="GO" id="GO:0016829">
    <property type="term" value="F:lyase activity"/>
    <property type="evidence" value="ECO:0007669"/>
    <property type="project" value="UniProtKB-KW"/>
</dbReference>
<dbReference type="PANTHER" id="PTHR11941">
    <property type="entry name" value="ENOYL-COA HYDRATASE-RELATED"/>
    <property type="match status" value="1"/>
</dbReference>
<dbReference type="SUPFAM" id="SSF52096">
    <property type="entry name" value="ClpP/crotonase"/>
    <property type="match status" value="1"/>
</dbReference>
<evidence type="ECO:0000256" key="3">
    <source>
        <dbReference type="ARBA" id="ARBA00005254"/>
    </source>
</evidence>
<dbReference type="InterPro" id="IPR018376">
    <property type="entry name" value="Enoyl-CoA_hyd/isom_CS"/>
</dbReference>
<comment type="subcellular location">
    <subcellularLocation>
        <location evidence="1">Peroxisome</location>
    </subcellularLocation>
</comment>
<dbReference type="EMBL" id="KZ559172">
    <property type="protein sequence ID" value="PLB34830.1"/>
    <property type="molecule type" value="Genomic_DNA"/>
</dbReference>
<dbReference type="OrthoDB" id="2139957at2759"/>
<dbReference type="GO" id="GO:0016853">
    <property type="term" value="F:isomerase activity"/>
    <property type="evidence" value="ECO:0007669"/>
    <property type="project" value="UniProtKB-KW"/>
</dbReference>
<gene>
    <name evidence="8" type="ORF">BDW47DRAFT_134038</name>
</gene>
<sequence length="271" mass="29366">MAATYSHPSVEGCLVSFPTPQILLLTLNRPERRNCIPLATSTEIQRLWEWFDTEPNLQVAIITGTGESFCSGADLKEWNRLNAQGTVNEMTAPGLAGLPRRRGTKPIIAAVNGHCLGGGFEMAVNCDLVIANPQATFGLPEVQRGIAAVAGSLPRLVRILGKQRAAEIALSGRSFPATQLERWGLVNRVVEASRLVESAVELATTIAGNSPDSIRVTMEGLHLGWEQASVEDASTRLVDGWYGKLIAGPNFHEGVRAFVDKEKPRWRSSSL</sequence>
<keyword evidence="4" id="KW-0576">Peroxisome</keyword>
<keyword evidence="5 8" id="KW-0413">Isomerase</keyword>
<evidence type="ECO:0000313" key="9">
    <source>
        <dbReference type="Proteomes" id="UP000234585"/>
    </source>
</evidence>
<accession>A0A2I2F2I3</accession>
<dbReference type="GO" id="GO:0005777">
    <property type="term" value="C:peroxisome"/>
    <property type="evidence" value="ECO:0007669"/>
    <property type="project" value="UniProtKB-SubCell"/>
</dbReference>
<dbReference type="GO" id="GO:0005739">
    <property type="term" value="C:mitochondrion"/>
    <property type="evidence" value="ECO:0007669"/>
    <property type="project" value="TreeGrafter"/>
</dbReference>
<dbReference type="PANTHER" id="PTHR11941:SF152">
    <property type="entry name" value="ENOYL-COA HYDRATASE_ISOMERASE FAMILY PROTEIN (AFU_ORTHOLOGUE AFUA_3G03410)"/>
    <property type="match status" value="1"/>
</dbReference>
<evidence type="ECO:0000256" key="4">
    <source>
        <dbReference type="ARBA" id="ARBA00023140"/>
    </source>
</evidence>
<keyword evidence="6" id="KW-0456">Lyase</keyword>
<comment type="similarity">
    <text evidence="3 7">Belongs to the enoyl-CoA hydratase/isomerase family.</text>
</comment>